<evidence type="ECO:0000256" key="6">
    <source>
        <dbReference type="ARBA" id="ARBA00023136"/>
    </source>
</evidence>
<dbReference type="KEGG" id="gry:D7I44_17185"/>
<evidence type="ECO:0000256" key="3">
    <source>
        <dbReference type="ARBA" id="ARBA00022475"/>
    </source>
</evidence>
<evidence type="ECO:0000259" key="8">
    <source>
        <dbReference type="Pfam" id="PF03458"/>
    </source>
</evidence>
<dbReference type="PANTHER" id="PTHR30506">
    <property type="entry name" value="INNER MEMBRANE PROTEIN"/>
    <property type="match status" value="1"/>
</dbReference>
<accession>A0A387BSM5</accession>
<organism evidence="9 10">
    <name type="scientific">Gryllotalpicola protaetiae</name>
    <dbReference type="NCBI Taxonomy" id="2419771"/>
    <lineage>
        <taxon>Bacteria</taxon>
        <taxon>Bacillati</taxon>
        <taxon>Actinomycetota</taxon>
        <taxon>Actinomycetes</taxon>
        <taxon>Micrococcales</taxon>
        <taxon>Microbacteriaceae</taxon>
        <taxon>Gryllotalpicola</taxon>
    </lineage>
</organism>
<feature type="transmembrane region" description="Helical" evidence="7">
    <location>
        <begin position="179"/>
        <end position="204"/>
    </location>
</feature>
<evidence type="ECO:0000256" key="5">
    <source>
        <dbReference type="ARBA" id="ARBA00022989"/>
    </source>
</evidence>
<feature type="domain" description="Glycine transporter" evidence="8">
    <location>
        <begin position="11"/>
        <end position="87"/>
    </location>
</feature>
<keyword evidence="5 7" id="KW-1133">Transmembrane helix</keyword>
<keyword evidence="6 7" id="KW-0472">Membrane</keyword>
<dbReference type="OrthoDB" id="9791874at2"/>
<evidence type="ECO:0000256" key="2">
    <source>
        <dbReference type="ARBA" id="ARBA00008193"/>
    </source>
</evidence>
<dbReference type="Pfam" id="PF03458">
    <property type="entry name" value="Gly_transporter"/>
    <property type="match status" value="2"/>
</dbReference>
<dbReference type="PANTHER" id="PTHR30506:SF3">
    <property type="entry name" value="UPF0126 INNER MEMBRANE PROTEIN YADS-RELATED"/>
    <property type="match status" value="1"/>
</dbReference>
<dbReference type="AlphaFoldDB" id="A0A387BSM5"/>
<gene>
    <name evidence="9" type="ORF">D7I44_17185</name>
</gene>
<feature type="transmembrane region" description="Helical" evidence="7">
    <location>
        <begin position="38"/>
        <end position="55"/>
    </location>
</feature>
<sequence>MGGAIFTIPAWAEFAAVAVGSVQGAAYASGFRERRIDLFGVAFIGVATGLGGGILRDVSLGTALVALSSNWYIPVAIAAALAGMLLARLFSSIDPVITVLDALTLGLFGAIGTTKALAFGLPEVPAAFVGLIAAVGGGMLRDILLNMPITVMHVGSLYAVAAGAGTVTLVVLHDANVSVFLSAAICAAVTFAVRLLAVVFGWSLPEQRTLELSRARVGFGLLRRRQSAPREYVATATGTVPVYKVVQRGDSKERADD</sequence>
<dbReference type="RefSeq" id="WP_120790602.1">
    <property type="nucleotide sequence ID" value="NZ_CP032624.1"/>
</dbReference>
<protein>
    <recommendedName>
        <fullName evidence="8">Glycine transporter domain-containing protein</fullName>
    </recommendedName>
</protein>
<proteinExistence type="inferred from homology"/>
<feature type="transmembrane region" description="Helical" evidence="7">
    <location>
        <begin position="6"/>
        <end position="26"/>
    </location>
</feature>
<feature type="domain" description="Glycine transporter" evidence="8">
    <location>
        <begin position="99"/>
        <end position="173"/>
    </location>
</feature>
<dbReference type="GO" id="GO:0005886">
    <property type="term" value="C:plasma membrane"/>
    <property type="evidence" value="ECO:0007669"/>
    <property type="project" value="UniProtKB-SubCell"/>
</dbReference>
<dbReference type="Proteomes" id="UP000275069">
    <property type="component" value="Chromosome"/>
</dbReference>
<feature type="transmembrane region" description="Helical" evidence="7">
    <location>
        <begin position="71"/>
        <end position="90"/>
    </location>
</feature>
<evidence type="ECO:0000256" key="7">
    <source>
        <dbReference type="SAM" id="Phobius"/>
    </source>
</evidence>
<feature type="transmembrane region" description="Helical" evidence="7">
    <location>
        <begin position="124"/>
        <end position="144"/>
    </location>
</feature>
<comment type="subcellular location">
    <subcellularLocation>
        <location evidence="1">Cell membrane</location>
        <topology evidence="1">Multi-pass membrane protein</topology>
    </subcellularLocation>
</comment>
<evidence type="ECO:0000256" key="4">
    <source>
        <dbReference type="ARBA" id="ARBA00022692"/>
    </source>
</evidence>
<keyword evidence="10" id="KW-1185">Reference proteome</keyword>
<comment type="similarity">
    <text evidence="2">Belongs to the UPF0126 family.</text>
</comment>
<name>A0A387BSM5_9MICO</name>
<reference evidence="9 10" key="1">
    <citation type="submission" date="2018-09" db="EMBL/GenBank/DDBJ databases">
        <title>Genome sequencing of strain 2DFW10M-5.</title>
        <authorList>
            <person name="Heo J."/>
            <person name="Kim S.-J."/>
            <person name="Kwon S.-W."/>
        </authorList>
    </citation>
    <scope>NUCLEOTIDE SEQUENCE [LARGE SCALE GENOMIC DNA]</scope>
    <source>
        <strain evidence="9 10">2DFW10M-5</strain>
    </source>
</reference>
<dbReference type="EMBL" id="CP032624">
    <property type="protein sequence ID" value="AYG05074.1"/>
    <property type="molecule type" value="Genomic_DNA"/>
</dbReference>
<feature type="transmembrane region" description="Helical" evidence="7">
    <location>
        <begin position="156"/>
        <end position="173"/>
    </location>
</feature>
<keyword evidence="4 7" id="KW-0812">Transmembrane</keyword>
<dbReference type="InterPro" id="IPR005115">
    <property type="entry name" value="Gly_transporter"/>
</dbReference>
<evidence type="ECO:0000313" key="9">
    <source>
        <dbReference type="EMBL" id="AYG05074.1"/>
    </source>
</evidence>
<evidence type="ECO:0000313" key="10">
    <source>
        <dbReference type="Proteomes" id="UP000275069"/>
    </source>
</evidence>
<evidence type="ECO:0000256" key="1">
    <source>
        <dbReference type="ARBA" id="ARBA00004651"/>
    </source>
</evidence>
<keyword evidence="3" id="KW-1003">Cell membrane</keyword>